<reference evidence="3 4" key="1">
    <citation type="submission" date="2015-08" db="EMBL/GenBank/DDBJ databases">
        <title>Genomic sequence of Lactobacillus heilongjiangensis DSM 28069, isolated from Chinese traditional pickle.</title>
        <authorList>
            <person name="Jiang X."/>
            <person name="Zheng B."/>
            <person name="Cheng H."/>
        </authorList>
    </citation>
    <scope>NUCLEOTIDE SEQUENCE [LARGE SCALE GENOMIC DNA]</scope>
    <source>
        <strain evidence="3 4">DSM 28069</strain>
    </source>
</reference>
<dbReference type="SMART" id="SM00530">
    <property type="entry name" value="HTH_XRE"/>
    <property type="match status" value="1"/>
</dbReference>
<dbReference type="Gene3D" id="1.10.260.40">
    <property type="entry name" value="lambda repressor-like DNA-binding domains"/>
    <property type="match status" value="1"/>
</dbReference>
<dbReference type="PROSITE" id="PS50943">
    <property type="entry name" value="HTH_CROC1"/>
    <property type="match status" value="1"/>
</dbReference>
<dbReference type="Proteomes" id="UP000061546">
    <property type="component" value="Chromosome"/>
</dbReference>
<dbReference type="RefSeq" id="WP_041501427.1">
    <property type="nucleotide sequence ID" value="NZ_BJDV01000016.1"/>
</dbReference>
<sequence length="103" mass="11998">MTTGQRIAKLRIKKGLSQPQLADILHLSQSSVAMWESDKRNVSNKDLKNLSKYFKVSIDYLLENSEEPTLLANHLDIDYKNLSPYQKQQVDNFINFIRNQDKD</sequence>
<protein>
    <recommendedName>
        <fullName evidence="2">HTH cro/C1-type domain-containing protein</fullName>
    </recommendedName>
</protein>
<keyword evidence="4" id="KW-1185">Reference proteome</keyword>
<gene>
    <name evidence="3" type="ORF">JP39_07565</name>
</gene>
<organism evidence="3 4">
    <name type="scientific">Companilactobacillus heilongjiangensis</name>
    <dbReference type="NCBI Taxonomy" id="1074467"/>
    <lineage>
        <taxon>Bacteria</taxon>
        <taxon>Bacillati</taxon>
        <taxon>Bacillota</taxon>
        <taxon>Bacilli</taxon>
        <taxon>Lactobacillales</taxon>
        <taxon>Lactobacillaceae</taxon>
        <taxon>Companilactobacillus</taxon>
    </lineage>
</organism>
<evidence type="ECO:0000259" key="2">
    <source>
        <dbReference type="PROSITE" id="PS50943"/>
    </source>
</evidence>
<dbReference type="InterPro" id="IPR010982">
    <property type="entry name" value="Lambda_DNA-bd_dom_sf"/>
</dbReference>
<dbReference type="CDD" id="cd00093">
    <property type="entry name" value="HTH_XRE"/>
    <property type="match status" value="1"/>
</dbReference>
<dbReference type="PANTHER" id="PTHR46558">
    <property type="entry name" value="TRACRIPTIONAL REGULATORY PROTEIN-RELATED-RELATED"/>
    <property type="match status" value="1"/>
</dbReference>
<dbReference type="OrthoDB" id="9805856at2"/>
<name>A0A0K2LD56_9LACO</name>
<dbReference type="PANTHER" id="PTHR46558:SF11">
    <property type="entry name" value="HTH-TYPE TRANSCRIPTIONAL REGULATOR XRE"/>
    <property type="match status" value="1"/>
</dbReference>
<dbReference type="GO" id="GO:0003677">
    <property type="term" value="F:DNA binding"/>
    <property type="evidence" value="ECO:0007669"/>
    <property type="project" value="UniProtKB-KW"/>
</dbReference>
<feature type="domain" description="HTH cro/C1-type" evidence="2">
    <location>
        <begin position="7"/>
        <end position="61"/>
    </location>
</feature>
<proteinExistence type="predicted"/>
<evidence type="ECO:0000256" key="1">
    <source>
        <dbReference type="ARBA" id="ARBA00023125"/>
    </source>
</evidence>
<dbReference type="InterPro" id="IPR001387">
    <property type="entry name" value="Cro/C1-type_HTH"/>
</dbReference>
<dbReference type="Pfam" id="PF01381">
    <property type="entry name" value="HTH_3"/>
    <property type="match status" value="1"/>
</dbReference>
<evidence type="ECO:0000313" key="3">
    <source>
        <dbReference type="EMBL" id="ALB29234.1"/>
    </source>
</evidence>
<dbReference type="KEGG" id="lhi:JP39_07565"/>
<accession>A0A0K2LD56</accession>
<dbReference type="EMBL" id="CP012559">
    <property type="protein sequence ID" value="ALB29234.1"/>
    <property type="molecule type" value="Genomic_DNA"/>
</dbReference>
<dbReference type="AlphaFoldDB" id="A0A0K2LD56"/>
<keyword evidence="1" id="KW-0238">DNA-binding</keyword>
<dbReference type="SUPFAM" id="SSF47413">
    <property type="entry name" value="lambda repressor-like DNA-binding domains"/>
    <property type="match status" value="1"/>
</dbReference>
<dbReference type="STRING" id="1074467.JP39_07565"/>
<evidence type="ECO:0000313" key="4">
    <source>
        <dbReference type="Proteomes" id="UP000061546"/>
    </source>
</evidence>